<evidence type="ECO:0000313" key="2">
    <source>
        <dbReference type="EMBL" id="EJK55207.1"/>
    </source>
</evidence>
<evidence type="ECO:0000256" key="1">
    <source>
        <dbReference type="SAM" id="MobiDB-lite"/>
    </source>
</evidence>
<reference evidence="2 3" key="1">
    <citation type="journal article" date="2012" name="Genome Biol.">
        <title>Genome and low-iron response of an oceanic diatom adapted to chronic iron limitation.</title>
        <authorList>
            <person name="Lommer M."/>
            <person name="Specht M."/>
            <person name="Roy A.S."/>
            <person name="Kraemer L."/>
            <person name="Andreson R."/>
            <person name="Gutowska M.A."/>
            <person name="Wolf J."/>
            <person name="Bergner S.V."/>
            <person name="Schilhabel M.B."/>
            <person name="Klostermeier U.C."/>
            <person name="Beiko R.G."/>
            <person name="Rosenstiel P."/>
            <person name="Hippler M."/>
            <person name="Laroche J."/>
        </authorList>
    </citation>
    <scope>NUCLEOTIDE SEQUENCE [LARGE SCALE GENOMIC DNA]</scope>
    <source>
        <strain evidence="2 3">CCMP1005</strain>
    </source>
</reference>
<sequence>MSRLHAEAEAGTKHEHAVEEAIARLRRVFEQSKRQATYLGGKSYAPEEGREPRGVQSSRTMHLVTSREEALGEMNITSAYIVQSLRQAYRGRLDIDHSGIQMNSILLFDRYVSVHARRFIDDGEDGVFPFDLCDVSQTCLVISYKLHALQTHLPLRYILGRIYSEPDLEMLDVIERHILNILNWNALCPSPISIVRDVLFISLPGEDESSDELAKSKARVVDNASHLIRLALADCG</sequence>
<dbReference type="AlphaFoldDB" id="K0S919"/>
<dbReference type="EMBL" id="AGNL01034548">
    <property type="protein sequence ID" value="EJK55207.1"/>
    <property type="molecule type" value="Genomic_DNA"/>
</dbReference>
<evidence type="ECO:0008006" key="4">
    <source>
        <dbReference type="Google" id="ProtNLM"/>
    </source>
</evidence>
<gene>
    <name evidence="2" type="ORF">THAOC_25081</name>
</gene>
<proteinExistence type="predicted"/>
<feature type="region of interest" description="Disordered" evidence="1">
    <location>
        <begin position="39"/>
        <end position="60"/>
    </location>
</feature>
<comment type="caution">
    <text evidence="2">The sequence shown here is derived from an EMBL/GenBank/DDBJ whole genome shotgun (WGS) entry which is preliminary data.</text>
</comment>
<evidence type="ECO:0000313" key="3">
    <source>
        <dbReference type="Proteomes" id="UP000266841"/>
    </source>
</evidence>
<keyword evidence="3" id="KW-1185">Reference proteome</keyword>
<dbReference type="SUPFAM" id="SSF47954">
    <property type="entry name" value="Cyclin-like"/>
    <property type="match status" value="1"/>
</dbReference>
<name>K0S919_THAOC</name>
<protein>
    <recommendedName>
        <fullName evidence="4">Cyclin N-terminal domain-containing protein</fullName>
    </recommendedName>
</protein>
<accession>K0S919</accession>
<feature type="non-terminal residue" evidence="2">
    <location>
        <position position="236"/>
    </location>
</feature>
<dbReference type="Proteomes" id="UP000266841">
    <property type="component" value="Unassembled WGS sequence"/>
</dbReference>
<organism evidence="2 3">
    <name type="scientific">Thalassiosira oceanica</name>
    <name type="common">Marine diatom</name>
    <dbReference type="NCBI Taxonomy" id="159749"/>
    <lineage>
        <taxon>Eukaryota</taxon>
        <taxon>Sar</taxon>
        <taxon>Stramenopiles</taxon>
        <taxon>Ochrophyta</taxon>
        <taxon>Bacillariophyta</taxon>
        <taxon>Coscinodiscophyceae</taxon>
        <taxon>Thalassiosirophycidae</taxon>
        <taxon>Thalassiosirales</taxon>
        <taxon>Thalassiosiraceae</taxon>
        <taxon>Thalassiosira</taxon>
    </lineage>
</organism>
<dbReference type="InterPro" id="IPR036915">
    <property type="entry name" value="Cyclin-like_sf"/>
</dbReference>